<dbReference type="Proteomes" id="UP001059597">
    <property type="component" value="Chromosome"/>
</dbReference>
<evidence type="ECO:0000313" key="2">
    <source>
        <dbReference type="EMBL" id="BDM70989.1"/>
    </source>
</evidence>
<evidence type="ECO:0000313" key="3">
    <source>
        <dbReference type="Proteomes" id="UP001059597"/>
    </source>
</evidence>
<evidence type="ECO:0008006" key="4">
    <source>
        <dbReference type="Google" id="ProtNLM"/>
    </source>
</evidence>
<protein>
    <recommendedName>
        <fullName evidence="4">Lipoprotein</fullName>
    </recommendedName>
</protein>
<organism evidence="2 3">
    <name type="scientific">Streptomyces nigrescens</name>
    <dbReference type="NCBI Taxonomy" id="1920"/>
    <lineage>
        <taxon>Bacteria</taxon>
        <taxon>Bacillati</taxon>
        <taxon>Actinomycetota</taxon>
        <taxon>Actinomycetes</taxon>
        <taxon>Kitasatosporales</taxon>
        <taxon>Streptomycetaceae</taxon>
        <taxon>Streptomyces</taxon>
    </lineage>
</organism>
<dbReference type="RefSeq" id="WP_261954655.1">
    <property type="nucleotide sequence ID" value="NZ_AP026073.1"/>
</dbReference>
<evidence type="ECO:0000256" key="1">
    <source>
        <dbReference type="SAM" id="SignalP"/>
    </source>
</evidence>
<name>A0ABM7ZXB5_STRNI</name>
<reference evidence="2" key="1">
    <citation type="submission" date="2022-06" db="EMBL/GenBank/DDBJ databases">
        <title>Complete genome sequence of Streptomyces nigrescens HEK616.</title>
        <authorList>
            <person name="Asamizu S."/>
            <person name="Onaka H."/>
        </authorList>
    </citation>
    <scope>NUCLEOTIDE SEQUENCE</scope>
    <source>
        <strain evidence="2">HEK616</strain>
    </source>
</reference>
<feature type="chain" id="PRO_5045121898" description="Lipoprotein" evidence="1">
    <location>
        <begin position="37"/>
        <end position="162"/>
    </location>
</feature>
<accession>A0ABM7ZXB5</accession>
<keyword evidence="1" id="KW-0732">Signal</keyword>
<dbReference type="EMBL" id="AP026073">
    <property type="protein sequence ID" value="BDM70989.1"/>
    <property type="molecule type" value="Genomic_DNA"/>
</dbReference>
<gene>
    <name evidence="2" type="ORF">HEK616_44760</name>
</gene>
<sequence length="162" mass="15649">MKQRRSGTLRTGTGIRTALGLAIAAAGTLAMAPASTAVTPGTATLSFDCGSYGSGTATLTATQDGTAATISVSTSAITSPINIGANSVRSTLTLTKNGSGTTEFAGNANPAIPAGGQVSTGPLKGTVASGDSLEAASLKVVVLGITATCKATSPQSPGPFVF</sequence>
<proteinExistence type="predicted"/>
<feature type="signal peptide" evidence="1">
    <location>
        <begin position="1"/>
        <end position="36"/>
    </location>
</feature>
<keyword evidence="3" id="KW-1185">Reference proteome</keyword>